<organism evidence="2 3">
    <name type="scientific">Dibothriocephalus latus</name>
    <name type="common">Fish tapeworm</name>
    <name type="synonym">Diphyllobothrium latum</name>
    <dbReference type="NCBI Taxonomy" id="60516"/>
    <lineage>
        <taxon>Eukaryota</taxon>
        <taxon>Metazoa</taxon>
        <taxon>Spiralia</taxon>
        <taxon>Lophotrochozoa</taxon>
        <taxon>Platyhelminthes</taxon>
        <taxon>Cestoda</taxon>
        <taxon>Eucestoda</taxon>
        <taxon>Diphyllobothriidea</taxon>
        <taxon>Diphyllobothriidae</taxon>
        <taxon>Dibothriocephalus</taxon>
    </lineage>
</organism>
<gene>
    <name evidence="2" type="ORF">DILT_LOCUS10707</name>
</gene>
<protein>
    <submittedName>
        <fullName evidence="2">Uncharacterized protein</fullName>
    </submittedName>
</protein>
<evidence type="ECO:0000313" key="3">
    <source>
        <dbReference type="Proteomes" id="UP000281553"/>
    </source>
</evidence>
<dbReference type="Proteomes" id="UP000281553">
    <property type="component" value="Unassembled WGS sequence"/>
</dbReference>
<sequence>MFAYDSGPIMGDTNEDFDDKLKREPFSSESILNTSKGTPTSTPESNPRIEGVTLVEAVPTNSTVQNAVCSSGNSLQLKLSGYEEEDFSTWLRRVQFQVRVVRSQDRSMAILQGLTKSQLDKALDAGLDEDTPVEELRRQLGRVLKPNISKEAALKQMFPRSLHLFVKNLNTIELRRFLLLQPPQNLQEAGSPVEHYSEVTQVAKPTAQPVQPTALQNTIRGPQGNNWRWFSYNPPNLAAAFQRPQYPGQGGYNRLPNLQVCACNNKQTASFCEQTTSEPFCTEIYVNAKLVEALIDTETMFQLRRQLKKTNEQAIEANTMSFFPFRTALDERKPRKPMFEQKSPPILHPTALGRCSLAC</sequence>
<accession>A0A3P7PAC2</accession>
<evidence type="ECO:0000256" key="1">
    <source>
        <dbReference type="SAM" id="MobiDB-lite"/>
    </source>
</evidence>
<evidence type="ECO:0000313" key="2">
    <source>
        <dbReference type="EMBL" id="VDN14876.1"/>
    </source>
</evidence>
<proteinExistence type="predicted"/>
<dbReference type="EMBL" id="UYRU01060638">
    <property type="protein sequence ID" value="VDN14876.1"/>
    <property type="molecule type" value="Genomic_DNA"/>
</dbReference>
<keyword evidence="3" id="KW-1185">Reference proteome</keyword>
<reference evidence="2 3" key="1">
    <citation type="submission" date="2018-11" db="EMBL/GenBank/DDBJ databases">
        <authorList>
            <consortium name="Pathogen Informatics"/>
        </authorList>
    </citation>
    <scope>NUCLEOTIDE SEQUENCE [LARGE SCALE GENOMIC DNA]</scope>
</reference>
<feature type="region of interest" description="Disordered" evidence="1">
    <location>
        <begin position="1"/>
        <end position="48"/>
    </location>
</feature>
<feature type="compositionally biased region" description="Polar residues" evidence="1">
    <location>
        <begin position="27"/>
        <end position="45"/>
    </location>
</feature>
<dbReference type="AlphaFoldDB" id="A0A3P7PAC2"/>
<name>A0A3P7PAC2_DIBLA</name>